<reference evidence="1" key="1">
    <citation type="submission" date="2025-08" db="UniProtKB">
        <authorList>
            <consortium name="Ensembl"/>
        </authorList>
    </citation>
    <scope>IDENTIFICATION</scope>
</reference>
<dbReference type="Pfam" id="PF08238">
    <property type="entry name" value="Sel1"/>
    <property type="match status" value="6"/>
</dbReference>
<evidence type="ECO:0000313" key="1">
    <source>
        <dbReference type="Ensembl" id="ENSSTUP00000011720.1"/>
    </source>
</evidence>
<evidence type="ECO:0000313" key="2">
    <source>
        <dbReference type="Proteomes" id="UP000472277"/>
    </source>
</evidence>
<name>A0A673WIE1_SALTR</name>
<sequence length="795" mass="90223">MDITLLLNPANFHLYVIHLDQALCESSTHTMSTSSSPAGESSVLHGDSIQFDLVPDIVMHGSVVQVSYQCSRACEVGVEVVVSTQTKTEVAVFRRRWTNHRHLHVPRTHPVKLWFPPGMAYRKDLFMRRTLDVHNVMVRAWLDHLEQDKGDKGHVNRTNTYNGSLVRTFKVLQAVLPSERPARLYPGCFSWMADLMWQLTRDRIHQCPHESDTVDMLTFPMVSTGKSFGVIRKIHPFINRDLERDRVLTVEQPSITVSIWVFLVQWCDKKLCGIIHHVDQNSKYDTPLMQLTNTGDIIIQVRVVSGGDQAFRAHTALPLWTWIRLDCFIQGSKSDIHYNDTGGYFVIGGGRFMPGFHGYFGPIKYYRLGTEKVSLYCVDSCLVICVSGVPDLTELDFSGLCHSHYISLWRRFGQNTCRQTWTWEAQKKHRALFTFLETQQKDFTTGTKNRRTPLHLGRRLFEQVVNRLSNRGSNQMDSTTTSSLIALLQMSSCYGYHHASLLLSTIHLAGLGAPVDQQQGHVYSLIGALGDNRLALMHLGYKHTQGIDGFPKDFDMAYSYYSNVGAQTSIDQGRQYITEHILISNEDHLNSLTHETGDTFQYIKFQADRGDVESQKLLAKLLFWGQNGVSKDVGSAVKWYTKSAMELEDPAAMYEYSILLFKGQGVKRNMTLGLQILEKAAAKGSVQALNGLGWYYSTILRDYKTAYKYFEQAAHNGSHDGMFNLGVYHLNGKNPHNPEKNETAAFHLFLNSSLYGHVDGAVEAAWYLSTGNLEGVSQDTERAVIKLLFFYFFFI</sequence>
<proteinExistence type="predicted"/>
<protein>
    <submittedName>
        <fullName evidence="1">Uncharacterized protein</fullName>
    </submittedName>
</protein>
<organism evidence="1 2">
    <name type="scientific">Salmo trutta</name>
    <name type="common">Brown trout</name>
    <dbReference type="NCBI Taxonomy" id="8032"/>
    <lineage>
        <taxon>Eukaryota</taxon>
        <taxon>Metazoa</taxon>
        <taxon>Chordata</taxon>
        <taxon>Craniata</taxon>
        <taxon>Vertebrata</taxon>
        <taxon>Euteleostomi</taxon>
        <taxon>Actinopterygii</taxon>
        <taxon>Neopterygii</taxon>
        <taxon>Teleostei</taxon>
        <taxon>Protacanthopterygii</taxon>
        <taxon>Salmoniformes</taxon>
        <taxon>Salmonidae</taxon>
        <taxon>Salmoninae</taxon>
        <taxon>Salmo</taxon>
    </lineage>
</organism>
<dbReference type="InterPro" id="IPR042756">
    <property type="entry name" value="Sel-1L3"/>
</dbReference>
<dbReference type="SUPFAM" id="SSF81901">
    <property type="entry name" value="HCP-like"/>
    <property type="match status" value="2"/>
</dbReference>
<dbReference type="GeneTree" id="ENSGT00940000167983"/>
<dbReference type="InterPro" id="IPR011990">
    <property type="entry name" value="TPR-like_helical_dom_sf"/>
</dbReference>
<dbReference type="InParanoid" id="A0A673WIE1"/>
<dbReference type="Proteomes" id="UP000472277">
    <property type="component" value="Chromosome 22"/>
</dbReference>
<reference evidence="1" key="2">
    <citation type="submission" date="2025-09" db="UniProtKB">
        <authorList>
            <consortium name="Ensembl"/>
        </authorList>
    </citation>
    <scope>IDENTIFICATION</scope>
</reference>
<keyword evidence="2" id="KW-1185">Reference proteome</keyword>
<dbReference type="Gene3D" id="1.25.40.10">
    <property type="entry name" value="Tetratricopeptide repeat domain"/>
    <property type="match status" value="2"/>
</dbReference>
<dbReference type="PANTHER" id="PTHR44444">
    <property type="entry name" value="PROTEIN SEL-1 HOMOLOG 3"/>
    <property type="match status" value="1"/>
</dbReference>
<accession>A0A673WIE1</accession>
<dbReference type="OMA" id="HAGYKHT"/>
<dbReference type="PANTHER" id="PTHR44444:SF1">
    <property type="entry name" value="PROTEIN SEL-1 HOMOLOG 3"/>
    <property type="match status" value="1"/>
</dbReference>
<dbReference type="SMART" id="SM00671">
    <property type="entry name" value="SEL1"/>
    <property type="match status" value="6"/>
</dbReference>
<dbReference type="InterPro" id="IPR006597">
    <property type="entry name" value="Sel1-like"/>
</dbReference>
<dbReference type="Ensembl" id="ENSSTUT00000012439.1">
    <property type="protein sequence ID" value="ENSSTUP00000011720.1"/>
    <property type="gene ID" value="ENSSTUG00000005549.1"/>
</dbReference>
<dbReference type="AlphaFoldDB" id="A0A673WIE1"/>